<dbReference type="PANTHER" id="PTHR42885">
    <property type="entry name" value="HISTIDINOL-PHOSPHATE AMINOTRANSFERASE-RELATED"/>
    <property type="match status" value="1"/>
</dbReference>
<dbReference type="OrthoDB" id="2015537at2759"/>
<keyword evidence="7 9" id="KW-0663">Pyridoxal phosphate</keyword>
<dbReference type="STRING" id="983967.A0A1E4SWC1"/>
<keyword evidence="6" id="KW-0808">Transferase</keyword>
<comment type="similarity">
    <text evidence="3 9">Belongs to the class-II pyridoxal-phosphate-dependent aminotransferase family.</text>
</comment>
<dbReference type="PROSITE" id="PS00599">
    <property type="entry name" value="AA_TRANSFER_CLASS_2"/>
    <property type="match status" value="1"/>
</dbReference>
<evidence type="ECO:0000256" key="2">
    <source>
        <dbReference type="ARBA" id="ARBA00005011"/>
    </source>
</evidence>
<dbReference type="InterPro" id="IPR015421">
    <property type="entry name" value="PyrdxlP-dep_Trfase_major"/>
</dbReference>
<evidence type="ECO:0000313" key="11">
    <source>
        <dbReference type="EMBL" id="ODV83732.1"/>
    </source>
</evidence>
<protein>
    <recommendedName>
        <fullName evidence="4">histidinol-phosphate transaminase</fullName>
        <ecNumber evidence="4">2.6.1.9</ecNumber>
    </recommendedName>
</protein>
<keyword evidence="12" id="KW-1185">Reference proteome</keyword>
<evidence type="ECO:0000259" key="10">
    <source>
        <dbReference type="Pfam" id="PF00155"/>
    </source>
</evidence>
<feature type="domain" description="Aminotransferase class I/classII large" evidence="10">
    <location>
        <begin position="31"/>
        <end position="389"/>
    </location>
</feature>
<dbReference type="EC" id="2.6.1.9" evidence="4"/>
<evidence type="ECO:0000256" key="4">
    <source>
        <dbReference type="ARBA" id="ARBA00012748"/>
    </source>
</evidence>
<dbReference type="SUPFAM" id="SSF53383">
    <property type="entry name" value="PLP-dependent transferases"/>
    <property type="match status" value="1"/>
</dbReference>
<evidence type="ECO:0000256" key="7">
    <source>
        <dbReference type="ARBA" id="ARBA00022898"/>
    </source>
</evidence>
<dbReference type="GO" id="GO:0030170">
    <property type="term" value="F:pyridoxal phosphate binding"/>
    <property type="evidence" value="ECO:0007669"/>
    <property type="project" value="InterPro"/>
</dbReference>
<dbReference type="Gene3D" id="3.90.1150.10">
    <property type="entry name" value="Aspartate Aminotransferase, domain 1"/>
    <property type="match status" value="1"/>
</dbReference>
<evidence type="ECO:0000256" key="3">
    <source>
        <dbReference type="ARBA" id="ARBA00008392"/>
    </source>
</evidence>
<comment type="cofactor">
    <cofactor evidence="1 9">
        <name>pyridoxal 5'-phosphate</name>
        <dbReference type="ChEBI" id="CHEBI:597326"/>
    </cofactor>
</comment>
<accession>A0A1E4SWC1</accession>
<dbReference type="InterPro" id="IPR004839">
    <property type="entry name" value="Aminotransferase_I/II_large"/>
</dbReference>
<keyword evidence="5" id="KW-0032">Aminotransferase</keyword>
<reference evidence="12" key="1">
    <citation type="submission" date="2016-04" db="EMBL/GenBank/DDBJ databases">
        <title>Comparative genomics of biotechnologically important yeasts.</title>
        <authorList>
            <consortium name="DOE Joint Genome Institute"/>
            <person name="Riley R."/>
            <person name="Haridas S."/>
            <person name="Wolfe K.H."/>
            <person name="Lopes M.R."/>
            <person name="Hittinger C.T."/>
            <person name="Goker M."/>
            <person name="Salamov A."/>
            <person name="Wisecaver J."/>
            <person name="Long T.M."/>
            <person name="Aerts A.L."/>
            <person name="Barry K."/>
            <person name="Choi C."/>
            <person name="Clum A."/>
            <person name="Coughlan A.Y."/>
            <person name="Deshpande S."/>
            <person name="Douglass A.P."/>
            <person name="Hanson S.J."/>
            <person name="Klenk H.-P."/>
            <person name="Labutti K."/>
            <person name="Lapidus A."/>
            <person name="Lindquist E."/>
            <person name="Lipzen A."/>
            <person name="Meier-Kolthoff J.P."/>
            <person name="Ohm R.A."/>
            <person name="Otillar R.P."/>
            <person name="Pangilinan J."/>
            <person name="Peng Y."/>
            <person name="Rokas A."/>
            <person name="Rosa C.A."/>
            <person name="Scheuner C."/>
            <person name="Sibirny A.A."/>
            <person name="Slot J.C."/>
            <person name="Stielow J.B."/>
            <person name="Sun H."/>
            <person name="Kurtzman C.P."/>
            <person name="Blackwell M."/>
            <person name="Grigoriev I.V."/>
            <person name="Jeffries T.W."/>
        </authorList>
    </citation>
    <scope>NUCLEOTIDE SEQUENCE [LARGE SCALE GENOMIC DNA]</scope>
    <source>
        <strain evidence="12">NRRL YB-2248</strain>
    </source>
</reference>
<name>A0A1E4SWC1_9ASCO</name>
<organism evidence="11 12">
    <name type="scientific">[Candida] arabinofermentans NRRL YB-2248</name>
    <dbReference type="NCBI Taxonomy" id="983967"/>
    <lineage>
        <taxon>Eukaryota</taxon>
        <taxon>Fungi</taxon>
        <taxon>Dikarya</taxon>
        <taxon>Ascomycota</taxon>
        <taxon>Saccharomycotina</taxon>
        <taxon>Pichiomycetes</taxon>
        <taxon>Pichiales</taxon>
        <taxon>Pichiaceae</taxon>
        <taxon>Ogataea</taxon>
        <taxon>Ogataea/Candida clade</taxon>
    </lineage>
</organism>
<evidence type="ECO:0000256" key="9">
    <source>
        <dbReference type="RuleBase" id="RU003693"/>
    </source>
</evidence>
<evidence type="ECO:0000256" key="1">
    <source>
        <dbReference type="ARBA" id="ARBA00001933"/>
    </source>
</evidence>
<dbReference type="EMBL" id="KV453861">
    <property type="protein sequence ID" value="ODV83732.1"/>
    <property type="molecule type" value="Genomic_DNA"/>
</dbReference>
<dbReference type="PANTHER" id="PTHR42885:SF2">
    <property type="entry name" value="HISTIDINOL-PHOSPHATE AMINOTRANSFERASE"/>
    <property type="match status" value="1"/>
</dbReference>
<dbReference type="InterPro" id="IPR015424">
    <property type="entry name" value="PyrdxlP-dep_Trfase"/>
</dbReference>
<dbReference type="Gene3D" id="3.40.640.10">
    <property type="entry name" value="Type I PLP-dependent aspartate aminotransferase-like (Major domain)"/>
    <property type="match status" value="1"/>
</dbReference>
<dbReference type="AlphaFoldDB" id="A0A1E4SWC1"/>
<proteinExistence type="inferred from homology"/>
<dbReference type="InterPro" id="IPR001917">
    <property type="entry name" value="Aminotrans_II_pyridoxalP_BS"/>
</dbReference>
<gene>
    <name evidence="11" type="ORF">CANARDRAFT_9295</name>
</gene>
<comment type="catalytic activity">
    <reaction evidence="8">
        <text>L-histidinol phosphate + 2-oxoglutarate = 3-(imidazol-4-yl)-2-oxopropyl phosphate + L-glutamate</text>
        <dbReference type="Rhea" id="RHEA:23744"/>
        <dbReference type="ChEBI" id="CHEBI:16810"/>
        <dbReference type="ChEBI" id="CHEBI:29985"/>
        <dbReference type="ChEBI" id="CHEBI:57766"/>
        <dbReference type="ChEBI" id="CHEBI:57980"/>
        <dbReference type="EC" id="2.6.1.9"/>
    </reaction>
</comment>
<dbReference type="Pfam" id="PF00155">
    <property type="entry name" value="Aminotran_1_2"/>
    <property type="match status" value="1"/>
</dbReference>
<evidence type="ECO:0000256" key="8">
    <source>
        <dbReference type="ARBA" id="ARBA00047481"/>
    </source>
</evidence>
<dbReference type="CDD" id="cd00609">
    <property type="entry name" value="AAT_like"/>
    <property type="match status" value="1"/>
</dbReference>
<dbReference type="InterPro" id="IPR015422">
    <property type="entry name" value="PyrdxlP-dep_Trfase_small"/>
</dbReference>
<comment type="pathway">
    <text evidence="2">Amino-acid biosynthesis; L-histidine biosynthesis; L-histidine from 5-phospho-alpha-D-ribose 1-diphosphate: step 7/9.</text>
</comment>
<sequence length="397" mass="43618">MPFDIKNIARPNILTLEPYTCARDLFSTGTLLDANENTHGPSIPDLTEAEKSLELFRYPDPHQAELKQQICDFRNSEASLPDSAVKIPNGKPLTIANLSLGVGSDESIDSLIRCFVAPGREKMLICPPNYGMYNICAKVNDVELVKVPLDLTNFQPQTDLIIETLKADPSIKLIYLTSPGNPTAVKIEHEKIIELLQAIEALDWNGLFVVDEAYIDFSPIGSSVSVLVNQYPNLVVLQTLSKAFGLAGIRLGICFADPSVALIQNSMKYPYNISNLTSDVAIRATTKEALAEMRQKVFDINAKGKKLIQDLLALDGLGKQVGGFDSNFFLIEVLNKQGEPDNETAIKVHMRLAEDKAVVVRFRGTELGCKGCLRITVGTDEENKTLVKELKAVLADI</sequence>
<dbReference type="Proteomes" id="UP000094801">
    <property type="component" value="Unassembled WGS sequence"/>
</dbReference>
<dbReference type="GO" id="GO:0004400">
    <property type="term" value="F:histidinol-phosphate transaminase activity"/>
    <property type="evidence" value="ECO:0007669"/>
    <property type="project" value="UniProtKB-EC"/>
</dbReference>
<evidence type="ECO:0000256" key="6">
    <source>
        <dbReference type="ARBA" id="ARBA00022679"/>
    </source>
</evidence>
<evidence type="ECO:0000313" key="12">
    <source>
        <dbReference type="Proteomes" id="UP000094801"/>
    </source>
</evidence>
<evidence type="ECO:0000256" key="5">
    <source>
        <dbReference type="ARBA" id="ARBA00022576"/>
    </source>
</evidence>